<evidence type="ECO:0000256" key="1">
    <source>
        <dbReference type="SAM" id="MobiDB-lite"/>
    </source>
</evidence>
<gene>
    <name evidence="2" type="ORF">ICHIAU1_10830</name>
</gene>
<dbReference type="Gene3D" id="1.10.10.10">
    <property type="entry name" value="Winged helix-like DNA-binding domain superfamily/Winged helix DNA-binding domain"/>
    <property type="match status" value="1"/>
</dbReference>
<dbReference type="SUPFAM" id="SSF46785">
    <property type="entry name" value="Winged helix' DNA-binding domain"/>
    <property type="match status" value="1"/>
</dbReference>
<sequence length="314" mass="33778">MSIALMTEVWKLDLQAPRKMVLLALADNANDEGTNCFPSVGTIVDKCSMSERTVQGHLQALEETGLIQRKERSGRSTHYTLNIERISALALARKRKKASHRYNSNPEHLPAQVEVIHSAGAIHTPAGSAGVPANPHAMNTPAISAGVQNPPIPPQILRPTPADSAPITTKEPSLKTTTTSSDAFGSCGGDDSIEKLHYPVCSPEENTAIAELMASCPAEFRQKALDEIEGARQAGVIKTNLVPFARGIVTAISRGTFSVGHGTKVAMQRKRKADQPKIKGQPSLAMDPETLNKGRNLLGRIGRSSRTAIFRNTR</sequence>
<feature type="region of interest" description="Disordered" evidence="1">
    <location>
        <begin position="266"/>
        <end position="289"/>
    </location>
</feature>
<accession>A0A7R6TNQ2</accession>
<dbReference type="Pfam" id="PF13730">
    <property type="entry name" value="HTH_36"/>
    <property type="match status" value="1"/>
</dbReference>
<protein>
    <recommendedName>
        <fullName evidence="4">Helix-turn-helix domain-containing protein</fullName>
    </recommendedName>
</protein>
<reference evidence="3" key="1">
    <citation type="submission" date="2020-01" db="EMBL/GenBank/DDBJ databases">
        <title>Phosphoaccumulans saitamaens gen. nov., sp. nov., a polyphosphate accumulating bacterium isolated from surface river water.</title>
        <authorList>
            <person name="Watanabe K."/>
            <person name="Suda W."/>
        </authorList>
    </citation>
    <scope>NUCLEOTIDE SEQUENCE [LARGE SCALE GENOMIC DNA]</scope>
    <source>
        <strain evidence="3">ICHIAU1</strain>
    </source>
</reference>
<dbReference type="AlphaFoldDB" id="A0A7R6TNQ2"/>
<evidence type="ECO:0000313" key="3">
    <source>
        <dbReference type="Proteomes" id="UP000463961"/>
    </source>
</evidence>
<dbReference type="InterPro" id="IPR036388">
    <property type="entry name" value="WH-like_DNA-bd_sf"/>
</dbReference>
<dbReference type="OrthoDB" id="5526813at2"/>
<feature type="region of interest" description="Disordered" evidence="1">
    <location>
        <begin position="159"/>
        <end position="185"/>
    </location>
</feature>
<evidence type="ECO:0000313" key="2">
    <source>
        <dbReference type="EMBL" id="BBU68800.1"/>
    </source>
</evidence>
<organism evidence="2 3">
    <name type="scientific">Fluviibacter phosphoraccumulans</name>
    <dbReference type="NCBI Taxonomy" id="1751046"/>
    <lineage>
        <taxon>Bacteria</taxon>
        <taxon>Pseudomonadati</taxon>
        <taxon>Pseudomonadota</taxon>
        <taxon>Betaproteobacteria</taxon>
        <taxon>Rhodocyclales</taxon>
        <taxon>Fluviibacteraceae</taxon>
        <taxon>Fluviibacter</taxon>
    </lineage>
</organism>
<name>A0A7R6TNQ2_9RHOO</name>
<dbReference type="RefSeq" id="WP_162071223.1">
    <property type="nucleotide sequence ID" value="NZ_AP022345.1"/>
</dbReference>
<proteinExistence type="predicted"/>
<feature type="compositionally biased region" description="Low complexity" evidence="1">
    <location>
        <begin position="168"/>
        <end position="181"/>
    </location>
</feature>
<evidence type="ECO:0008006" key="4">
    <source>
        <dbReference type="Google" id="ProtNLM"/>
    </source>
</evidence>
<keyword evidence="3" id="KW-1185">Reference proteome</keyword>
<dbReference type="InterPro" id="IPR036390">
    <property type="entry name" value="WH_DNA-bd_sf"/>
</dbReference>
<dbReference type="Proteomes" id="UP000463961">
    <property type="component" value="Chromosome"/>
</dbReference>
<dbReference type="EMBL" id="AP022345">
    <property type="protein sequence ID" value="BBU68800.1"/>
    <property type="molecule type" value="Genomic_DNA"/>
</dbReference>